<evidence type="ECO:0000256" key="3">
    <source>
        <dbReference type="HAMAP-Rule" id="MF_01385"/>
    </source>
</evidence>
<sequence length="224" mass="25215">MHLAPLLHLCHLVSPTLPIGMFAYSQGLESAIQQKWVVDEASAQAWIAGLLQHTLSHLDLAVLVRLYRAWQTTNQTQVEYWNSYLYASRESAELRAEDRHLGQTLARLLTTLELPQASIYYQKDTPVCYATVFSLAAVHWHIPLEETLMGYAWSWLENQTMAAVKLIPLGQSAGQRILLTTQAIIPHCVEHSLSLTDADIGFFAPMLAIGSALHETQYSRLFRS</sequence>
<comment type="similarity">
    <text evidence="3">Belongs to the UreF family.</text>
</comment>
<dbReference type="PANTHER" id="PTHR33620:SF1">
    <property type="entry name" value="UREASE ACCESSORY PROTEIN F"/>
    <property type="match status" value="1"/>
</dbReference>
<dbReference type="GO" id="GO:0005737">
    <property type="term" value="C:cytoplasm"/>
    <property type="evidence" value="ECO:0007669"/>
    <property type="project" value="UniProtKB-SubCell"/>
</dbReference>
<proteinExistence type="inferred from homology"/>
<dbReference type="PIRSF" id="PIRSF009467">
    <property type="entry name" value="Ureas_acces_UreF"/>
    <property type="match status" value="1"/>
</dbReference>
<dbReference type="InterPro" id="IPR002639">
    <property type="entry name" value="UreF"/>
</dbReference>
<dbReference type="OrthoDB" id="9798772at2"/>
<comment type="function">
    <text evidence="3">Required for maturation of urease via the functional incorporation of the urease nickel metallocenter.</text>
</comment>
<dbReference type="Pfam" id="PF01730">
    <property type="entry name" value="UreF"/>
    <property type="match status" value="1"/>
</dbReference>
<dbReference type="STRING" id="288004.AL038_14060"/>
<organism evidence="4 5">
    <name type="scientific">Beggiatoa leptomitoformis</name>
    <dbReference type="NCBI Taxonomy" id="288004"/>
    <lineage>
        <taxon>Bacteria</taxon>
        <taxon>Pseudomonadati</taxon>
        <taxon>Pseudomonadota</taxon>
        <taxon>Gammaproteobacteria</taxon>
        <taxon>Thiotrichales</taxon>
        <taxon>Thiotrichaceae</taxon>
        <taxon>Beggiatoa</taxon>
    </lineage>
</organism>
<dbReference type="KEGG" id="blep:AL038_14060"/>
<dbReference type="EMBL" id="CP018889">
    <property type="protein sequence ID" value="AUI69032.1"/>
    <property type="molecule type" value="Genomic_DNA"/>
</dbReference>
<dbReference type="RefSeq" id="WP_062153849.1">
    <property type="nucleotide sequence ID" value="NZ_CP012373.2"/>
</dbReference>
<dbReference type="InterPro" id="IPR038277">
    <property type="entry name" value="UreF_sf"/>
</dbReference>
<evidence type="ECO:0000256" key="2">
    <source>
        <dbReference type="ARBA" id="ARBA00023186"/>
    </source>
</evidence>
<evidence type="ECO:0000256" key="1">
    <source>
        <dbReference type="ARBA" id="ARBA00022988"/>
    </source>
</evidence>
<dbReference type="GO" id="GO:0016151">
    <property type="term" value="F:nickel cation binding"/>
    <property type="evidence" value="ECO:0007669"/>
    <property type="project" value="UniProtKB-UniRule"/>
</dbReference>
<gene>
    <name evidence="3" type="primary">ureF</name>
    <name evidence="4" type="ORF">BLE401_10195</name>
</gene>
<name>A0A2N9YEX1_9GAMM</name>
<evidence type="ECO:0000313" key="5">
    <source>
        <dbReference type="Proteomes" id="UP000234271"/>
    </source>
</evidence>
<dbReference type="Proteomes" id="UP000234271">
    <property type="component" value="Chromosome"/>
</dbReference>
<reference evidence="5" key="1">
    <citation type="submission" date="2016-12" db="EMBL/GenBank/DDBJ databases">
        <title>Complete Genome Sequence of Beggiatoa leptomitiformis D-401.</title>
        <authorList>
            <person name="Fomenkov A."/>
            <person name="Vincze T."/>
            <person name="Grabovich M."/>
            <person name="Anton B.P."/>
            <person name="Dubinina G."/>
            <person name="Orlova M."/>
            <person name="Belousova E."/>
            <person name="Roberts R.J."/>
        </authorList>
    </citation>
    <scope>NUCLEOTIDE SEQUENCE [LARGE SCALE GENOMIC DNA]</scope>
    <source>
        <strain evidence="5">D-401</strain>
    </source>
</reference>
<keyword evidence="2 3" id="KW-0143">Chaperone</keyword>
<keyword evidence="3" id="KW-0963">Cytoplasm</keyword>
<evidence type="ECO:0000313" key="4">
    <source>
        <dbReference type="EMBL" id="AUI69032.1"/>
    </source>
</evidence>
<keyword evidence="5" id="KW-1185">Reference proteome</keyword>
<dbReference type="AlphaFoldDB" id="A0A2N9YEX1"/>
<dbReference type="Gene3D" id="1.10.4190.10">
    <property type="entry name" value="Urease accessory protein UreF"/>
    <property type="match status" value="1"/>
</dbReference>
<accession>A0A2N9YEX1</accession>
<dbReference type="PANTHER" id="PTHR33620">
    <property type="entry name" value="UREASE ACCESSORY PROTEIN F"/>
    <property type="match status" value="1"/>
</dbReference>
<protein>
    <recommendedName>
        <fullName evidence="3">Urease accessory protein UreF</fullName>
    </recommendedName>
</protein>
<comment type="subcellular location">
    <subcellularLocation>
        <location evidence="3">Cytoplasm</location>
    </subcellularLocation>
</comment>
<keyword evidence="1 3" id="KW-0996">Nickel insertion</keyword>
<dbReference type="HAMAP" id="MF_01385">
    <property type="entry name" value="UreF"/>
    <property type="match status" value="1"/>
</dbReference>
<comment type="subunit">
    <text evidence="3">UreD, UreF and UreG form a complex that acts as a GTP-hydrolysis-dependent molecular chaperone, activating the urease apoprotein by helping to assemble the nickel containing metallocenter of UreC. The UreE protein probably delivers the nickel.</text>
</comment>